<reference evidence="10 11" key="1">
    <citation type="submission" date="2019-01" db="EMBL/GenBank/DDBJ databases">
        <title>Lactibacter flavus gen. nov., sp. nov., a novel bacterium of the family Propionibacteriaceae isolated from raw milk and dairy products.</title>
        <authorList>
            <person name="Huptas C."/>
            <person name="Wenning M."/>
            <person name="Breitenwieser F."/>
            <person name="Doll E."/>
            <person name="Von Neubeck M."/>
            <person name="Busse H.-J."/>
            <person name="Scherer S."/>
        </authorList>
    </citation>
    <scope>NUCLEOTIDE SEQUENCE [LARGE SCALE GENOMIC DNA]</scope>
    <source>
        <strain evidence="10 11">DSM 22130</strain>
    </source>
</reference>
<keyword evidence="2 8" id="KW-0808">Transferase</keyword>
<dbReference type="EMBL" id="SDMR01000002">
    <property type="protein sequence ID" value="TBT95903.1"/>
    <property type="molecule type" value="Genomic_DNA"/>
</dbReference>
<evidence type="ECO:0000256" key="4">
    <source>
        <dbReference type="ARBA" id="ARBA00022777"/>
    </source>
</evidence>
<sequence length="223" mass="23935">MSSKPLVIAIDGPAGSGKSTTSKEVARRLGIGYLDTGAMYRAVTVAFLDSGVSRDDADAVARATREAAIDISLDPDDYWVKVNGRDVTHEIRSGRVTENASAVSTNPDCRADLVRRQRALIDSDARGCVAEGRDITTVVYPDAAVRILLTASEDARLARRRGDVGASVSAEKLRDQVLNRDKADSKLVEFTRPADGVHLLDTTNLTFDEAVSTIVAMAEEARS</sequence>
<dbReference type="InterPro" id="IPR011994">
    <property type="entry name" value="Cytidylate_kinase_dom"/>
</dbReference>
<dbReference type="OrthoDB" id="9807434at2"/>
<proteinExistence type="inferred from homology"/>
<dbReference type="Pfam" id="PF02224">
    <property type="entry name" value="Cytidylate_kin"/>
    <property type="match status" value="1"/>
</dbReference>
<comment type="catalytic activity">
    <reaction evidence="6 8">
        <text>dCMP + ATP = dCDP + ADP</text>
        <dbReference type="Rhea" id="RHEA:25094"/>
        <dbReference type="ChEBI" id="CHEBI:30616"/>
        <dbReference type="ChEBI" id="CHEBI:57566"/>
        <dbReference type="ChEBI" id="CHEBI:58593"/>
        <dbReference type="ChEBI" id="CHEBI:456216"/>
        <dbReference type="EC" id="2.7.4.25"/>
    </reaction>
</comment>
<evidence type="ECO:0000256" key="1">
    <source>
        <dbReference type="ARBA" id="ARBA00009427"/>
    </source>
</evidence>
<comment type="similarity">
    <text evidence="1 8">Belongs to the cytidylate kinase family. Type 1 subfamily.</text>
</comment>
<comment type="caution">
    <text evidence="10">The sequence shown here is derived from an EMBL/GenBank/DDBJ whole genome shotgun (WGS) entry which is preliminary data.</text>
</comment>
<dbReference type="InterPro" id="IPR027417">
    <property type="entry name" value="P-loop_NTPase"/>
</dbReference>
<feature type="binding site" evidence="8">
    <location>
        <begin position="12"/>
        <end position="20"/>
    </location>
    <ligand>
        <name>ATP</name>
        <dbReference type="ChEBI" id="CHEBI:30616"/>
    </ligand>
</feature>
<dbReference type="EC" id="2.7.4.25" evidence="8"/>
<organism evidence="10 11">
    <name type="scientific">Propioniciclava tarda</name>
    <dbReference type="NCBI Taxonomy" id="433330"/>
    <lineage>
        <taxon>Bacteria</taxon>
        <taxon>Bacillati</taxon>
        <taxon>Actinomycetota</taxon>
        <taxon>Actinomycetes</taxon>
        <taxon>Propionibacteriales</taxon>
        <taxon>Propionibacteriaceae</taxon>
        <taxon>Propioniciclava</taxon>
    </lineage>
</organism>
<comment type="subcellular location">
    <subcellularLocation>
        <location evidence="8">Cytoplasm</location>
    </subcellularLocation>
</comment>
<evidence type="ECO:0000256" key="3">
    <source>
        <dbReference type="ARBA" id="ARBA00022741"/>
    </source>
</evidence>
<dbReference type="InterPro" id="IPR003136">
    <property type="entry name" value="Cytidylate_kin"/>
</dbReference>
<dbReference type="AlphaFoldDB" id="A0A4Q9KMZ2"/>
<dbReference type="NCBIfam" id="TIGR00017">
    <property type="entry name" value="cmk"/>
    <property type="match status" value="1"/>
</dbReference>
<dbReference type="GO" id="GO:0006220">
    <property type="term" value="P:pyrimidine nucleotide metabolic process"/>
    <property type="evidence" value="ECO:0007669"/>
    <property type="project" value="UniProtKB-UniRule"/>
</dbReference>
<dbReference type="Proteomes" id="UP000291933">
    <property type="component" value="Unassembled WGS sequence"/>
</dbReference>
<keyword evidence="11" id="KW-1185">Reference proteome</keyword>
<evidence type="ECO:0000259" key="9">
    <source>
        <dbReference type="Pfam" id="PF02224"/>
    </source>
</evidence>
<dbReference type="SUPFAM" id="SSF52540">
    <property type="entry name" value="P-loop containing nucleoside triphosphate hydrolases"/>
    <property type="match status" value="1"/>
</dbReference>
<comment type="catalytic activity">
    <reaction evidence="7 8">
        <text>CMP + ATP = CDP + ADP</text>
        <dbReference type="Rhea" id="RHEA:11600"/>
        <dbReference type="ChEBI" id="CHEBI:30616"/>
        <dbReference type="ChEBI" id="CHEBI:58069"/>
        <dbReference type="ChEBI" id="CHEBI:60377"/>
        <dbReference type="ChEBI" id="CHEBI:456216"/>
        <dbReference type="EC" id="2.7.4.25"/>
    </reaction>
</comment>
<evidence type="ECO:0000313" key="11">
    <source>
        <dbReference type="Proteomes" id="UP000291933"/>
    </source>
</evidence>
<keyword evidence="4 8" id="KW-0418">Kinase</keyword>
<dbReference type="GO" id="GO:0036430">
    <property type="term" value="F:CMP kinase activity"/>
    <property type="evidence" value="ECO:0007669"/>
    <property type="project" value="RHEA"/>
</dbReference>
<dbReference type="RefSeq" id="WP_131171018.1">
    <property type="nucleotide sequence ID" value="NZ_FXTL01000002.1"/>
</dbReference>
<keyword evidence="8" id="KW-0963">Cytoplasm</keyword>
<dbReference type="Gene3D" id="3.40.50.300">
    <property type="entry name" value="P-loop containing nucleotide triphosphate hydrolases"/>
    <property type="match status" value="1"/>
</dbReference>
<evidence type="ECO:0000313" key="10">
    <source>
        <dbReference type="EMBL" id="TBT95903.1"/>
    </source>
</evidence>
<evidence type="ECO:0000256" key="6">
    <source>
        <dbReference type="ARBA" id="ARBA00047615"/>
    </source>
</evidence>
<dbReference type="GO" id="GO:0005524">
    <property type="term" value="F:ATP binding"/>
    <property type="evidence" value="ECO:0007669"/>
    <property type="project" value="UniProtKB-UniRule"/>
</dbReference>
<keyword evidence="5 8" id="KW-0067">ATP-binding</keyword>
<dbReference type="HAMAP" id="MF_00238">
    <property type="entry name" value="Cytidyl_kinase_type1"/>
    <property type="match status" value="1"/>
</dbReference>
<evidence type="ECO:0000256" key="5">
    <source>
        <dbReference type="ARBA" id="ARBA00022840"/>
    </source>
</evidence>
<gene>
    <name evidence="8 10" type="primary">cmk</name>
    <name evidence="10" type="ORF">ET996_02695</name>
</gene>
<keyword evidence="3 8" id="KW-0547">Nucleotide-binding</keyword>
<protein>
    <recommendedName>
        <fullName evidence="8">Cytidylate kinase</fullName>
        <shortName evidence="8">CK</shortName>
        <ecNumber evidence="8">2.7.4.25</ecNumber>
    </recommendedName>
    <alternativeName>
        <fullName evidence="8">Cytidine monophosphate kinase</fullName>
        <shortName evidence="8">CMP kinase</shortName>
    </alternativeName>
</protein>
<accession>A0A4Q9KMZ2</accession>
<evidence type="ECO:0000256" key="2">
    <source>
        <dbReference type="ARBA" id="ARBA00022679"/>
    </source>
</evidence>
<evidence type="ECO:0000256" key="7">
    <source>
        <dbReference type="ARBA" id="ARBA00048478"/>
    </source>
</evidence>
<dbReference type="GO" id="GO:0005737">
    <property type="term" value="C:cytoplasm"/>
    <property type="evidence" value="ECO:0007669"/>
    <property type="project" value="UniProtKB-SubCell"/>
</dbReference>
<evidence type="ECO:0000256" key="8">
    <source>
        <dbReference type="HAMAP-Rule" id="MF_00238"/>
    </source>
</evidence>
<name>A0A4Q9KMZ2_PROTD</name>
<feature type="domain" description="Cytidylate kinase" evidence="9">
    <location>
        <begin position="8"/>
        <end position="219"/>
    </location>
</feature>
<dbReference type="GO" id="GO:0036431">
    <property type="term" value="F:dCMP kinase activity"/>
    <property type="evidence" value="ECO:0007669"/>
    <property type="project" value="InterPro"/>
</dbReference>
<dbReference type="CDD" id="cd02020">
    <property type="entry name" value="CMPK"/>
    <property type="match status" value="1"/>
</dbReference>